<protein>
    <recommendedName>
        <fullName evidence="9">6-carboxyhexanoate--CoA ligase</fullName>
    </recommendedName>
</protein>
<sequence length="135" mass="14402">RRLEPDKAKGVRATLVGITPRTRSALERKLKARSIASTETVIEALTLATKVASAPGFKAELCVSDDPGYTTGYISIKGRGYMRLTEIKLPGELHGGRVLFVEPDADPALTISWLQETPVLVTSAGVVLGPASNEN</sequence>
<organism evidence="8">
    <name type="scientific">marine sediment metagenome</name>
    <dbReference type="NCBI Taxonomy" id="412755"/>
    <lineage>
        <taxon>unclassified sequences</taxon>
        <taxon>metagenomes</taxon>
        <taxon>ecological metagenomes</taxon>
    </lineage>
</organism>
<evidence type="ECO:0000256" key="2">
    <source>
        <dbReference type="ARBA" id="ARBA00011738"/>
    </source>
</evidence>
<evidence type="ECO:0000313" key="8">
    <source>
        <dbReference type="EMBL" id="KKM24719.1"/>
    </source>
</evidence>
<evidence type="ECO:0000256" key="7">
    <source>
        <dbReference type="ARBA" id="ARBA00022842"/>
    </source>
</evidence>
<comment type="caution">
    <text evidence="8">The sequence shown here is derived from an EMBL/GenBank/DDBJ whole genome shotgun (WGS) entry which is preliminary data.</text>
</comment>
<dbReference type="InterPro" id="IPR005499">
    <property type="entry name" value="BioW"/>
</dbReference>
<dbReference type="GO" id="GO:0005524">
    <property type="term" value="F:ATP binding"/>
    <property type="evidence" value="ECO:0007669"/>
    <property type="project" value="UniProtKB-KW"/>
</dbReference>
<evidence type="ECO:0000256" key="1">
    <source>
        <dbReference type="ARBA" id="ARBA00001946"/>
    </source>
</evidence>
<reference evidence="8" key="1">
    <citation type="journal article" date="2015" name="Nature">
        <title>Complex archaea that bridge the gap between prokaryotes and eukaryotes.</title>
        <authorList>
            <person name="Spang A."/>
            <person name="Saw J.H."/>
            <person name="Jorgensen S.L."/>
            <person name="Zaremba-Niedzwiedzka K."/>
            <person name="Martijn J."/>
            <person name="Lind A.E."/>
            <person name="van Eijk R."/>
            <person name="Schleper C."/>
            <person name="Guy L."/>
            <person name="Ettema T.J."/>
        </authorList>
    </citation>
    <scope>NUCLEOTIDE SEQUENCE</scope>
</reference>
<proteinExistence type="predicted"/>
<keyword evidence="3" id="KW-0436">Ligase</keyword>
<comment type="subunit">
    <text evidence="2">Homodimer.</text>
</comment>
<evidence type="ECO:0000256" key="4">
    <source>
        <dbReference type="ARBA" id="ARBA00022741"/>
    </source>
</evidence>
<evidence type="ECO:0008006" key="9">
    <source>
        <dbReference type="Google" id="ProtNLM"/>
    </source>
</evidence>
<evidence type="ECO:0000256" key="6">
    <source>
        <dbReference type="ARBA" id="ARBA00022840"/>
    </source>
</evidence>
<dbReference type="AlphaFoldDB" id="A0A0F9IXD3"/>
<name>A0A0F9IXD3_9ZZZZ</name>
<keyword evidence="6" id="KW-0067">ATP-binding</keyword>
<feature type="non-terminal residue" evidence="8">
    <location>
        <position position="1"/>
    </location>
</feature>
<comment type="cofactor">
    <cofactor evidence="1">
        <name>Mg(2+)</name>
        <dbReference type="ChEBI" id="CHEBI:18420"/>
    </cofactor>
</comment>
<accession>A0A0F9IXD3</accession>
<keyword evidence="5" id="KW-0093">Biotin biosynthesis</keyword>
<dbReference type="EMBL" id="LAZR01012865">
    <property type="protein sequence ID" value="KKM24719.1"/>
    <property type="molecule type" value="Genomic_DNA"/>
</dbReference>
<dbReference type="GO" id="GO:0009102">
    <property type="term" value="P:biotin biosynthetic process"/>
    <property type="evidence" value="ECO:0007669"/>
    <property type="project" value="UniProtKB-KW"/>
</dbReference>
<gene>
    <name evidence="8" type="ORF">LCGC14_1602260</name>
</gene>
<evidence type="ECO:0000256" key="3">
    <source>
        <dbReference type="ARBA" id="ARBA00022598"/>
    </source>
</evidence>
<dbReference type="Pfam" id="PF03744">
    <property type="entry name" value="BioW"/>
    <property type="match status" value="1"/>
</dbReference>
<keyword evidence="4" id="KW-0547">Nucleotide-binding</keyword>
<keyword evidence="7" id="KW-0460">Magnesium</keyword>
<evidence type="ECO:0000256" key="5">
    <source>
        <dbReference type="ARBA" id="ARBA00022756"/>
    </source>
</evidence>
<dbReference type="GO" id="GO:0042410">
    <property type="term" value="F:6-carboxyhexanoate-CoA ligase activity"/>
    <property type="evidence" value="ECO:0007669"/>
    <property type="project" value="InterPro"/>
</dbReference>